<dbReference type="Proteomes" id="UP000265520">
    <property type="component" value="Unassembled WGS sequence"/>
</dbReference>
<organism evidence="1 2">
    <name type="scientific">Trifolium medium</name>
    <dbReference type="NCBI Taxonomy" id="97028"/>
    <lineage>
        <taxon>Eukaryota</taxon>
        <taxon>Viridiplantae</taxon>
        <taxon>Streptophyta</taxon>
        <taxon>Embryophyta</taxon>
        <taxon>Tracheophyta</taxon>
        <taxon>Spermatophyta</taxon>
        <taxon>Magnoliopsida</taxon>
        <taxon>eudicotyledons</taxon>
        <taxon>Gunneridae</taxon>
        <taxon>Pentapetalae</taxon>
        <taxon>rosids</taxon>
        <taxon>fabids</taxon>
        <taxon>Fabales</taxon>
        <taxon>Fabaceae</taxon>
        <taxon>Papilionoideae</taxon>
        <taxon>50 kb inversion clade</taxon>
        <taxon>NPAAA clade</taxon>
        <taxon>Hologalegina</taxon>
        <taxon>IRL clade</taxon>
        <taxon>Trifolieae</taxon>
        <taxon>Trifolium</taxon>
    </lineage>
</organism>
<sequence length="55" mass="6553">KENLESLEEGLEIRDREAEMMASREMGRVFNRRGSTPWTFRQIVGWVPLNKMEIE</sequence>
<evidence type="ECO:0000313" key="1">
    <source>
        <dbReference type="EMBL" id="MCI22009.1"/>
    </source>
</evidence>
<proteinExistence type="predicted"/>
<name>A0A392QDN5_9FABA</name>
<keyword evidence="2" id="KW-1185">Reference proteome</keyword>
<accession>A0A392QDN5</accession>
<reference evidence="1 2" key="1">
    <citation type="journal article" date="2018" name="Front. Plant Sci.">
        <title>Red Clover (Trifolium pratense) and Zigzag Clover (T. medium) - A Picture of Genomic Similarities and Differences.</title>
        <authorList>
            <person name="Dluhosova J."/>
            <person name="Istvanek J."/>
            <person name="Nedelnik J."/>
            <person name="Repkova J."/>
        </authorList>
    </citation>
    <scope>NUCLEOTIDE SEQUENCE [LARGE SCALE GENOMIC DNA]</scope>
    <source>
        <strain evidence="2">cv. 10/8</strain>
        <tissue evidence="1">Leaf</tissue>
    </source>
</reference>
<feature type="non-terminal residue" evidence="1">
    <location>
        <position position="1"/>
    </location>
</feature>
<evidence type="ECO:0000313" key="2">
    <source>
        <dbReference type="Proteomes" id="UP000265520"/>
    </source>
</evidence>
<dbReference type="EMBL" id="LXQA010128084">
    <property type="protein sequence ID" value="MCI22009.1"/>
    <property type="molecule type" value="Genomic_DNA"/>
</dbReference>
<dbReference type="AlphaFoldDB" id="A0A392QDN5"/>
<protein>
    <submittedName>
        <fullName evidence="1">Uncharacterized protein</fullName>
    </submittedName>
</protein>
<comment type="caution">
    <text evidence="1">The sequence shown here is derived from an EMBL/GenBank/DDBJ whole genome shotgun (WGS) entry which is preliminary data.</text>
</comment>